<evidence type="ECO:0000259" key="2">
    <source>
        <dbReference type="PROSITE" id="PS50113"/>
    </source>
</evidence>
<evidence type="ECO:0000313" key="5">
    <source>
        <dbReference type="Proteomes" id="UP000007434"/>
    </source>
</evidence>
<evidence type="ECO:0000313" key="4">
    <source>
        <dbReference type="EMBL" id="ADQ13804.1"/>
    </source>
</evidence>
<dbReference type="NCBIfam" id="TIGR00229">
    <property type="entry name" value="sensory_box"/>
    <property type="match status" value="1"/>
</dbReference>
<dbReference type="GO" id="GO:0052621">
    <property type="term" value="F:diguanylate cyclase activity"/>
    <property type="evidence" value="ECO:0007669"/>
    <property type="project" value="TreeGrafter"/>
</dbReference>
<dbReference type="Pfam" id="PF00990">
    <property type="entry name" value="GGDEF"/>
    <property type="match status" value="1"/>
</dbReference>
<dbReference type="OrthoDB" id="9798833at2"/>
<dbReference type="AlphaFoldDB" id="E4RPB9"/>
<dbReference type="CDD" id="cd00130">
    <property type="entry name" value="PAS"/>
    <property type="match status" value="1"/>
</dbReference>
<dbReference type="GO" id="GO:0043709">
    <property type="term" value="P:cell adhesion involved in single-species biofilm formation"/>
    <property type="evidence" value="ECO:0007669"/>
    <property type="project" value="TreeGrafter"/>
</dbReference>
<dbReference type="PROSITE" id="PS50113">
    <property type="entry name" value="PAC"/>
    <property type="match status" value="1"/>
</dbReference>
<dbReference type="InterPro" id="IPR000700">
    <property type="entry name" value="PAS-assoc_C"/>
</dbReference>
<dbReference type="InterPro" id="IPR029787">
    <property type="entry name" value="Nucleotide_cyclase"/>
</dbReference>
<dbReference type="SMART" id="SM00091">
    <property type="entry name" value="PAS"/>
    <property type="match status" value="2"/>
</dbReference>
<sequence length="412" mass="48317">MPWILVLSAKKILDSLIEGAFLFDKAKNIIYLNKNAVRITGYNLAELQKLEDFYELIKDPAVKEDICCHLGQEDYYGIVSIRDKFASEKFVEIKFCFLENRLYLITMVDITFRIKKEAELKNIENKFRLAVKGAKIGVWEWEEQKGYSLLNPEDMNFFHFRAGFQKLDEKLLLKNIYFDDRKRVAAEIDKIVNQNKDYLEVEYRVKSKNGDWKWIRNLARVYERGEDNKALKIIGIYLDIDEQKKIERKITELSLKDELTGLYNRRFFNEEIARLKNSRDYPITILVGDIDDLKQINDSCGHNAGDDYIKLTAKILKNNLRAADIVARIGGDEFAVILPKTNWAIAEEICERIKNEYKQINHCSDSEKEFSISLGIATINSSAEDIEDCFNRADKRMYKNKLQKKFNKRFDI</sequence>
<dbReference type="InterPro" id="IPR035965">
    <property type="entry name" value="PAS-like_dom_sf"/>
</dbReference>
<dbReference type="HOGENOM" id="CLU_037495_0_0_9"/>
<dbReference type="GO" id="GO:1902201">
    <property type="term" value="P:negative regulation of bacterial-type flagellum-dependent cell motility"/>
    <property type="evidence" value="ECO:0007669"/>
    <property type="project" value="TreeGrafter"/>
</dbReference>
<dbReference type="FunFam" id="3.30.70.270:FF:000001">
    <property type="entry name" value="Diguanylate cyclase domain protein"/>
    <property type="match status" value="1"/>
</dbReference>
<dbReference type="eggNOG" id="COG2199">
    <property type="taxonomic scope" value="Bacteria"/>
</dbReference>
<dbReference type="SMART" id="SM00267">
    <property type="entry name" value="GGDEF"/>
    <property type="match status" value="1"/>
</dbReference>
<dbReference type="InterPro" id="IPR001610">
    <property type="entry name" value="PAC"/>
</dbReference>
<proteinExistence type="predicted"/>
<dbReference type="PROSITE" id="PS50112">
    <property type="entry name" value="PAS"/>
    <property type="match status" value="1"/>
</dbReference>
<dbReference type="InterPro" id="IPR000160">
    <property type="entry name" value="GGDEF_dom"/>
</dbReference>
<dbReference type="RefSeq" id="WP_013404910.1">
    <property type="nucleotide sequence ID" value="NC_014654.1"/>
</dbReference>
<dbReference type="PROSITE" id="PS50887">
    <property type="entry name" value="GGDEF"/>
    <property type="match status" value="1"/>
</dbReference>
<dbReference type="InterPro" id="IPR043128">
    <property type="entry name" value="Rev_trsase/Diguanyl_cyclase"/>
</dbReference>
<dbReference type="Gene3D" id="3.30.450.20">
    <property type="entry name" value="PAS domain"/>
    <property type="match status" value="2"/>
</dbReference>
<keyword evidence="5" id="KW-1185">Reference proteome</keyword>
<dbReference type="PANTHER" id="PTHR45138">
    <property type="entry name" value="REGULATORY COMPONENTS OF SENSORY TRANSDUCTION SYSTEM"/>
    <property type="match status" value="1"/>
</dbReference>
<dbReference type="EMBL" id="CP002304">
    <property type="protein sequence ID" value="ADQ13804.1"/>
    <property type="molecule type" value="Genomic_DNA"/>
</dbReference>
<organism evidence="4 5">
    <name type="scientific">Halanaerobium hydrogeniformans</name>
    <name type="common">Halanaerobium sp. (strain sapolanicus)</name>
    <dbReference type="NCBI Taxonomy" id="656519"/>
    <lineage>
        <taxon>Bacteria</taxon>
        <taxon>Bacillati</taxon>
        <taxon>Bacillota</taxon>
        <taxon>Clostridia</taxon>
        <taxon>Halanaerobiales</taxon>
        <taxon>Halanaerobiaceae</taxon>
        <taxon>Halanaerobium</taxon>
    </lineage>
</organism>
<evidence type="ECO:0000259" key="3">
    <source>
        <dbReference type="PROSITE" id="PS50887"/>
    </source>
</evidence>
<protein>
    <submittedName>
        <fullName evidence="4">Diguanylate cyclase with PAS/PAC sensor</fullName>
    </submittedName>
</protein>
<dbReference type="SUPFAM" id="SSF55785">
    <property type="entry name" value="PYP-like sensor domain (PAS domain)"/>
    <property type="match status" value="2"/>
</dbReference>
<dbReference type="PANTHER" id="PTHR45138:SF9">
    <property type="entry name" value="DIGUANYLATE CYCLASE DGCM-RELATED"/>
    <property type="match status" value="1"/>
</dbReference>
<dbReference type="SUPFAM" id="SSF55073">
    <property type="entry name" value="Nucleotide cyclase"/>
    <property type="match status" value="1"/>
</dbReference>
<dbReference type="NCBIfam" id="TIGR00254">
    <property type="entry name" value="GGDEF"/>
    <property type="match status" value="1"/>
</dbReference>
<feature type="domain" description="GGDEF" evidence="3">
    <location>
        <begin position="281"/>
        <end position="412"/>
    </location>
</feature>
<dbReference type="InterPro" id="IPR050469">
    <property type="entry name" value="Diguanylate_Cyclase"/>
</dbReference>
<dbReference type="Proteomes" id="UP000007434">
    <property type="component" value="Chromosome"/>
</dbReference>
<dbReference type="SMART" id="SM00086">
    <property type="entry name" value="PAC"/>
    <property type="match status" value="1"/>
</dbReference>
<feature type="domain" description="PAS" evidence="1">
    <location>
        <begin position="10"/>
        <end position="57"/>
    </location>
</feature>
<dbReference type="Gene3D" id="3.30.70.270">
    <property type="match status" value="1"/>
</dbReference>
<dbReference type="CDD" id="cd01949">
    <property type="entry name" value="GGDEF"/>
    <property type="match status" value="1"/>
</dbReference>
<feature type="domain" description="PAC" evidence="2">
    <location>
        <begin position="199"/>
        <end position="252"/>
    </location>
</feature>
<evidence type="ECO:0000259" key="1">
    <source>
        <dbReference type="PROSITE" id="PS50112"/>
    </source>
</evidence>
<accession>E4RPB9</accession>
<dbReference type="InterPro" id="IPR000014">
    <property type="entry name" value="PAS"/>
</dbReference>
<gene>
    <name evidence="4" type="ordered locus">Halsa_0329</name>
</gene>
<dbReference type="InterPro" id="IPR013655">
    <property type="entry name" value="PAS_fold_3"/>
</dbReference>
<reference evidence="4 5" key="2">
    <citation type="journal article" date="2011" name="J. Bacteriol.">
        <title>Complete Genome Sequence of the Haloalkaliphilic, Hydrogen Producing Halanaerobium hydrogenoformans.</title>
        <authorList>
            <person name="Brown S.D."/>
            <person name="Begemann M.B."/>
            <person name="Mormile M.R."/>
            <person name="Wall J.D."/>
            <person name="Han C.S."/>
            <person name="Goodwin L.A."/>
            <person name="Pitluck S."/>
            <person name="Land M.L."/>
            <person name="Hauser L.J."/>
            <person name="Elias D.A."/>
        </authorList>
    </citation>
    <scope>NUCLEOTIDE SEQUENCE [LARGE SCALE GENOMIC DNA]</scope>
    <source>
        <strain evidence="5">sapolanicus</strain>
    </source>
</reference>
<dbReference type="eggNOG" id="COG2202">
    <property type="taxonomic scope" value="Bacteria"/>
</dbReference>
<dbReference type="Pfam" id="PF08447">
    <property type="entry name" value="PAS_3"/>
    <property type="match status" value="1"/>
</dbReference>
<dbReference type="STRING" id="656519.Halsa_0329"/>
<reference evidence="4 5" key="1">
    <citation type="submission" date="2010-11" db="EMBL/GenBank/DDBJ databases">
        <title>Complete sequence of Halanaerobium sp. sapolanicus.</title>
        <authorList>
            <consortium name="US DOE Joint Genome Institute"/>
            <person name="Lucas S."/>
            <person name="Copeland A."/>
            <person name="Lapidus A."/>
            <person name="Cheng J.-F."/>
            <person name="Bruce D."/>
            <person name="Goodwin L."/>
            <person name="Pitluck S."/>
            <person name="Davenport K."/>
            <person name="Detter J.C."/>
            <person name="Han C."/>
            <person name="Tapia R."/>
            <person name="Land M."/>
            <person name="Hauser L."/>
            <person name="Jeffries C."/>
            <person name="Kyrpides N."/>
            <person name="Ivanova N."/>
            <person name="Mikhailova N."/>
            <person name="Begemann M.B."/>
            <person name="Mormile M.R."/>
            <person name="Wall J.D."/>
            <person name="Elias D.A."/>
            <person name="Woyke T."/>
        </authorList>
    </citation>
    <scope>NUCLEOTIDE SEQUENCE [LARGE SCALE GENOMIC DNA]</scope>
    <source>
        <strain evidence="5">sapolanicus</strain>
    </source>
</reference>
<dbReference type="GO" id="GO:0005886">
    <property type="term" value="C:plasma membrane"/>
    <property type="evidence" value="ECO:0007669"/>
    <property type="project" value="TreeGrafter"/>
</dbReference>
<name>E4RPB9_HALHG</name>
<dbReference type="KEGG" id="has:Halsa_0329"/>